<proteinExistence type="predicted"/>
<dbReference type="Gene3D" id="3.30.470.30">
    <property type="entry name" value="DNA ligase/mRNA capping enzyme"/>
    <property type="match status" value="1"/>
</dbReference>
<evidence type="ECO:0000313" key="4">
    <source>
        <dbReference type="Proteomes" id="UP000433652"/>
    </source>
</evidence>
<keyword evidence="4" id="KW-1185">Reference proteome</keyword>
<sequence>MSHRQAKRSTPLREFASGHEAHHRFVEHAPLTRMHHCAFCVLAMENVPVDPRLRRRSLKSALGYPSPGTDGLQPAQRSFRQALPHPSTRASLV</sequence>
<dbReference type="Pfam" id="PF16542">
    <property type="entry name" value="PNKP_ligase"/>
    <property type="match status" value="1"/>
</dbReference>
<feature type="region of interest" description="Disordered" evidence="1">
    <location>
        <begin position="1"/>
        <end position="20"/>
    </location>
</feature>
<name>A0A6I4SV39_9SPHN</name>
<evidence type="ECO:0000313" key="3">
    <source>
        <dbReference type="EMBL" id="MXO58910.1"/>
    </source>
</evidence>
<feature type="region of interest" description="Disordered" evidence="1">
    <location>
        <begin position="58"/>
        <end position="93"/>
    </location>
</feature>
<dbReference type="OrthoDB" id="9807890at2"/>
<dbReference type="Proteomes" id="UP000433652">
    <property type="component" value="Unassembled WGS sequence"/>
</dbReference>
<gene>
    <name evidence="3" type="ORF">GRI89_05070</name>
</gene>
<evidence type="ECO:0000259" key="2">
    <source>
        <dbReference type="Pfam" id="PF16542"/>
    </source>
</evidence>
<accession>A0A6I4SV39</accession>
<feature type="domain" description="Polynucleotide kinase-phosphatase ligase" evidence="2">
    <location>
        <begin position="5"/>
        <end position="46"/>
    </location>
</feature>
<dbReference type="RefSeq" id="WP_159792799.1">
    <property type="nucleotide sequence ID" value="NZ_WTYM01000030.1"/>
</dbReference>
<evidence type="ECO:0000256" key="1">
    <source>
        <dbReference type="SAM" id="MobiDB-lite"/>
    </source>
</evidence>
<protein>
    <recommendedName>
        <fullName evidence="2">Polynucleotide kinase-phosphatase ligase domain-containing protein</fullName>
    </recommendedName>
</protein>
<dbReference type="InterPro" id="IPR032380">
    <property type="entry name" value="PNKP_ligase_dom"/>
</dbReference>
<organism evidence="3 4">
    <name type="scientific">Croceibacterium salegens</name>
    <dbReference type="NCBI Taxonomy" id="1737568"/>
    <lineage>
        <taxon>Bacteria</taxon>
        <taxon>Pseudomonadati</taxon>
        <taxon>Pseudomonadota</taxon>
        <taxon>Alphaproteobacteria</taxon>
        <taxon>Sphingomonadales</taxon>
        <taxon>Erythrobacteraceae</taxon>
        <taxon>Croceibacterium</taxon>
    </lineage>
</organism>
<reference evidence="3 4" key="1">
    <citation type="submission" date="2019-12" db="EMBL/GenBank/DDBJ databases">
        <title>Genomic-based taxomic classification of the family Erythrobacteraceae.</title>
        <authorList>
            <person name="Xu L."/>
        </authorList>
    </citation>
    <scope>NUCLEOTIDE SEQUENCE [LARGE SCALE GENOMIC DNA]</scope>
    <source>
        <strain evidence="3 4">MCCC 1K01500</strain>
    </source>
</reference>
<dbReference type="AlphaFoldDB" id="A0A6I4SV39"/>
<comment type="caution">
    <text evidence="3">The sequence shown here is derived from an EMBL/GenBank/DDBJ whole genome shotgun (WGS) entry which is preliminary data.</text>
</comment>
<dbReference type="EMBL" id="WTYM01000030">
    <property type="protein sequence ID" value="MXO58910.1"/>
    <property type="molecule type" value="Genomic_DNA"/>
</dbReference>